<comment type="caution">
    <text evidence="2">The sequence shown here is derived from an EMBL/GenBank/DDBJ whole genome shotgun (WGS) entry which is preliminary data.</text>
</comment>
<evidence type="ECO:0000256" key="1">
    <source>
        <dbReference type="SAM" id="MobiDB-lite"/>
    </source>
</evidence>
<sequence length="146" mass="14726">MTGVICMTEKTETTEKKGRAGRTGGTGRTRRRLRSSTVILGGMGALAAALTSCGSEPDKRCVDPNSYDAARGGYRVLDSKACKSKGSGSTTGTTGSSSGSSGTSGTGRWYYSSDKSGGYAERGTFSKSQAVDRGGFGCSNSGSGGG</sequence>
<dbReference type="Proteomes" id="UP000659223">
    <property type="component" value="Unassembled WGS sequence"/>
</dbReference>
<evidence type="ECO:0000313" key="2">
    <source>
        <dbReference type="EMBL" id="GGX85374.1"/>
    </source>
</evidence>
<feature type="region of interest" description="Disordered" evidence="1">
    <location>
        <begin position="1"/>
        <end position="32"/>
    </location>
</feature>
<evidence type="ECO:0000313" key="3">
    <source>
        <dbReference type="Proteomes" id="UP000659223"/>
    </source>
</evidence>
<dbReference type="EMBL" id="BMUT01000006">
    <property type="protein sequence ID" value="GGX85374.1"/>
    <property type="molecule type" value="Genomic_DNA"/>
</dbReference>
<accession>A0ABQ2YIG2</accession>
<feature type="compositionally biased region" description="Low complexity" evidence="1">
    <location>
        <begin position="86"/>
        <end position="107"/>
    </location>
</feature>
<keyword evidence="3" id="KW-1185">Reference proteome</keyword>
<gene>
    <name evidence="2" type="ORF">GCM10010324_33940</name>
</gene>
<feature type="compositionally biased region" description="Gly residues" evidence="1">
    <location>
        <begin position="134"/>
        <end position="146"/>
    </location>
</feature>
<feature type="region of interest" description="Disordered" evidence="1">
    <location>
        <begin position="80"/>
        <end position="146"/>
    </location>
</feature>
<evidence type="ECO:0008006" key="4">
    <source>
        <dbReference type="Google" id="ProtNLM"/>
    </source>
</evidence>
<organism evidence="2 3">
    <name type="scientific">Streptomyces hiroshimensis</name>
    <dbReference type="NCBI Taxonomy" id="66424"/>
    <lineage>
        <taxon>Bacteria</taxon>
        <taxon>Bacillati</taxon>
        <taxon>Actinomycetota</taxon>
        <taxon>Actinomycetes</taxon>
        <taxon>Kitasatosporales</taxon>
        <taxon>Streptomycetaceae</taxon>
        <taxon>Streptomyces</taxon>
    </lineage>
</organism>
<feature type="compositionally biased region" description="Basic and acidic residues" evidence="1">
    <location>
        <begin position="9"/>
        <end position="18"/>
    </location>
</feature>
<name>A0ABQ2YIG2_9ACTN</name>
<reference evidence="3" key="1">
    <citation type="journal article" date="2019" name="Int. J. Syst. Evol. Microbiol.">
        <title>The Global Catalogue of Microorganisms (GCM) 10K type strain sequencing project: providing services to taxonomists for standard genome sequencing and annotation.</title>
        <authorList>
            <consortium name="The Broad Institute Genomics Platform"/>
            <consortium name="The Broad Institute Genome Sequencing Center for Infectious Disease"/>
            <person name="Wu L."/>
            <person name="Ma J."/>
        </authorList>
    </citation>
    <scope>NUCLEOTIDE SEQUENCE [LARGE SCALE GENOMIC DNA]</scope>
    <source>
        <strain evidence="3">JCM 4586</strain>
    </source>
</reference>
<protein>
    <recommendedName>
        <fullName evidence="4">Lipoprotein</fullName>
    </recommendedName>
</protein>
<proteinExistence type="predicted"/>